<name>A0A6L9QRM0_9ACTN</name>
<dbReference type="InterPro" id="IPR000719">
    <property type="entry name" value="Prot_kinase_dom"/>
</dbReference>
<evidence type="ECO:0000313" key="9">
    <source>
        <dbReference type="EMBL" id="NEA27333.1"/>
    </source>
</evidence>
<feature type="domain" description="Protein kinase" evidence="8">
    <location>
        <begin position="11"/>
        <end position="281"/>
    </location>
</feature>
<evidence type="ECO:0000259" key="8">
    <source>
        <dbReference type="PROSITE" id="PS50011"/>
    </source>
</evidence>
<evidence type="ECO:0000313" key="10">
    <source>
        <dbReference type="Proteomes" id="UP000475532"/>
    </source>
</evidence>
<dbReference type="PANTHER" id="PTHR43289:SF6">
    <property type="entry name" value="SERINE_THREONINE-PROTEIN KINASE NEKL-3"/>
    <property type="match status" value="1"/>
</dbReference>
<evidence type="ECO:0000256" key="3">
    <source>
        <dbReference type="ARBA" id="ARBA00022679"/>
    </source>
</evidence>
<evidence type="ECO:0000256" key="1">
    <source>
        <dbReference type="ARBA" id="ARBA00012513"/>
    </source>
</evidence>
<dbReference type="PROSITE" id="PS50011">
    <property type="entry name" value="PROTEIN_KINASE_DOM"/>
    <property type="match status" value="1"/>
</dbReference>
<dbReference type="PANTHER" id="PTHR43289">
    <property type="entry name" value="MITOGEN-ACTIVATED PROTEIN KINASE KINASE KINASE 20-RELATED"/>
    <property type="match status" value="1"/>
</dbReference>
<keyword evidence="4 7" id="KW-0547">Nucleotide-binding</keyword>
<keyword evidence="3" id="KW-0808">Transferase</keyword>
<accession>A0A6L9QRM0</accession>
<dbReference type="EMBL" id="JAAGLI010000913">
    <property type="protein sequence ID" value="NEA27333.1"/>
    <property type="molecule type" value="Genomic_DNA"/>
</dbReference>
<dbReference type="Proteomes" id="UP000475532">
    <property type="component" value="Unassembled WGS sequence"/>
</dbReference>
<protein>
    <recommendedName>
        <fullName evidence="1">non-specific serine/threonine protein kinase</fullName>
        <ecNumber evidence="1">2.7.11.1</ecNumber>
    </recommendedName>
</protein>
<dbReference type="Pfam" id="PF00069">
    <property type="entry name" value="Pkinase"/>
    <property type="match status" value="1"/>
</dbReference>
<organism evidence="9 10">
    <name type="scientific">Actinomadura bangladeshensis</name>
    <dbReference type="NCBI Taxonomy" id="453573"/>
    <lineage>
        <taxon>Bacteria</taxon>
        <taxon>Bacillati</taxon>
        <taxon>Actinomycetota</taxon>
        <taxon>Actinomycetes</taxon>
        <taxon>Streptosporangiales</taxon>
        <taxon>Thermomonosporaceae</taxon>
        <taxon>Actinomadura</taxon>
    </lineage>
</organism>
<keyword evidence="2" id="KW-0723">Serine/threonine-protein kinase</keyword>
<dbReference type="GO" id="GO:0004674">
    <property type="term" value="F:protein serine/threonine kinase activity"/>
    <property type="evidence" value="ECO:0007669"/>
    <property type="project" value="UniProtKB-KW"/>
</dbReference>
<feature type="binding site" evidence="7">
    <location>
        <position position="40"/>
    </location>
    <ligand>
        <name>ATP</name>
        <dbReference type="ChEBI" id="CHEBI:30616"/>
    </ligand>
</feature>
<dbReference type="SUPFAM" id="SSF56112">
    <property type="entry name" value="Protein kinase-like (PK-like)"/>
    <property type="match status" value="1"/>
</dbReference>
<proteinExistence type="predicted"/>
<dbReference type="InterPro" id="IPR011990">
    <property type="entry name" value="TPR-like_helical_dom_sf"/>
</dbReference>
<evidence type="ECO:0000256" key="7">
    <source>
        <dbReference type="PROSITE-ProRule" id="PRU10141"/>
    </source>
</evidence>
<dbReference type="CDD" id="cd14014">
    <property type="entry name" value="STKc_PknB_like"/>
    <property type="match status" value="1"/>
</dbReference>
<dbReference type="GO" id="GO:0005524">
    <property type="term" value="F:ATP binding"/>
    <property type="evidence" value="ECO:0007669"/>
    <property type="project" value="UniProtKB-UniRule"/>
</dbReference>
<gene>
    <name evidence="9" type="ORF">G3I70_33275</name>
</gene>
<dbReference type="SMART" id="SM00220">
    <property type="entry name" value="S_TKc"/>
    <property type="match status" value="1"/>
</dbReference>
<dbReference type="Gene3D" id="1.25.40.10">
    <property type="entry name" value="Tetratricopeptide repeat domain"/>
    <property type="match status" value="1"/>
</dbReference>
<dbReference type="InterPro" id="IPR008271">
    <property type="entry name" value="Ser/Thr_kinase_AS"/>
</dbReference>
<dbReference type="EC" id="2.7.11.1" evidence="1"/>
<evidence type="ECO:0000256" key="2">
    <source>
        <dbReference type="ARBA" id="ARBA00022527"/>
    </source>
</evidence>
<keyword evidence="6 7" id="KW-0067">ATP-binding</keyword>
<dbReference type="InterPro" id="IPR011009">
    <property type="entry name" value="Kinase-like_dom_sf"/>
</dbReference>
<dbReference type="Gene3D" id="3.30.200.20">
    <property type="entry name" value="Phosphorylase Kinase, domain 1"/>
    <property type="match status" value="1"/>
</dbReference>
<evidence type="ECO:0000256" key="6">
    <source>
        <dbReference type="ARBA" id="ARBA00022840"/>
    </source>
</evidence>
<dbReference type="InterPro" id="IPR017441">
    <property type="entry name" value="Protein_kinase_ATP_BS"/>
</dbReference>
<dbReference type="AlphaFoldDB" id="A0A6L9QRM0"/>
<dbReference type="PROSITE" id="PS00108">
    <property type="entry name" value="PROTEIN_KINASE_ST"/>
    <property type="match status" value="1"/>
</dbReference>
<comment type="caution">
    <text evidence="9">The sequence shown here is derived from an EMBL/GenBank/DDBJ whole genome shotgun (WGS) entry which is preliminary data.</text>
</comment>
<evidence type="ECO:0000256" key="4">
    <source>
        <dbReference type="ARBA" id="ARBA00022741"/>
    </source>
</evidence>
<dbReference type="Gene3D" id="1.10.510.10">
    <property type="entry name" value="Transferase(Phosphotransferase) domain 1"/>
    <property type="match status" value="1"/>
</dbReference>
<dbReference type="RefSeq" id="WP_163061722.1">
    <property type="nucleotide sequence ID" value="NZ_JAAGLI010000913.1"/>
</dbReference>
<keyword evidence="5 9" id="KW-0418">Kinase</keyword>
<dbReference type="PROSITE" id="PS00107">
    <property type="entry name" value="PROTEIN_KINASE_ATP"/>
    <property type="match status" value="1"/>
</dbReference>
<reference evidence="9 10" key="1">
    <citation type="submission" date="2020-01" db="EMBL/GenBank/DDBJ databases">
        <title>Insect and environment-associated Actinomycetes.</title>
        <authorList>
            <person name="Currrie C."/>
            <person name="Chevrette M."/>
            <person name="Carlson C."/>
            <person name="Stubbendieck R."/>
            <person name="Wendt-Pienkowski E."/>
        </authorList>
    </citation>
    <scope>NUCLEOTIDE SEQUENCE [LARGE SCALE GENOMIC DNA]</scope>
    <source>
        <strain evidence="9 10">SID10258</strain>
    </source>
</reference>
<sequence length="526" mass="57459">MDAGDIVAGRYELVFKIGHGGMGEVWQGFDQHLDRHIAIKFLRDAIFGDLDASALARKRLRREARATARIDHPGVPTIHDFGPYGDDQVFLVMEHVEGLTVMDLLHEQDGRLPLPWAAAVGAQLCAVLTVAHAESLIHRDLKPDNLMLRPDGTLKVLDFGIVALLDPAMEDTKITEAGFYPGTPAYMAPEYITTGAISPHTDLYAVGCILHELLCGEKVFQASTPMATAAMHMNDEPPTLDEFGVAVPEEIQSLISALLKKVPEERPQSAAEVYERLMPFVVDLPSLPGATAPAPSPDPARMYAAVAGRIAETALVGPPATMSPAPPRPPRTVRFSREDVAAARAQAEELAGDGLYTQAVELLRSKVGAAAEALGTGDMLVLALRKDMADVMLLNRDFQHASEEFADLAVRLADLAGPLHDLVLDCRHKEAGALAGLGHNHKAVERLRALLPDYESTYGHTSDEVFDLREEIGRLLMVNRRYDTVWPMLRGLLVDLGQYKGEHHPATERVRRLIERLDQTHEGSGN</sequence>
<evidence type="ECO:0000256" key="5">
    <source>
        <dbReference type="ARBA" id="ARBA00022777"/>
    </source>
</evidence>